<keyword evidence="18" id="KW-1185">Reference proteome</keyword>
<dbReference type="EMBL" id="CADEPI010000025">
    <property type="protein sequence ID" value="CAB3366382.1"/>
    <property type="molecule type" value="Genomic_DNA"/>
</dbReference>
<keyword evidence="7 14" id="KW-0479">Metal-binding</keyword>
<comment type="function">
    <text evidence="2">May be involved in the metabolism of insect hormones and in the breakdown of synthetic insecticides.</text>
</comment>
<dbReference type="FunFam" id="1.10.630.10:FF:000042">
    <property type="entry name" value="Cytochrome P450"/>
    <property type="match status" value="1"/>
</dbReference>
<evidence type="ECO:0000256" key="14">
    <source>
        <dbReference type="PIRSR" id="PIRSR602403-1"/>
    </source>
</evidence>
<keyword evidence="16" id="KW-1133">Transmembrane helix</keyword>
<reference evidence="17 18" key="1">
    <citation type="submission" date="2020-04" db="EMBL/GenBank/DDBJ databases">
        <authorList>
            <person name="Alioto T."/>
            <person name="Alioto T."/>
            <person name="Gomez Garrido J."/>
        </authorList>
    </citation>
    <scope>NUCLEOTIDE SEQUENCE [LARGE SCALE GENOMIC DNA]</scope>
</reference>
<dbReference type="Proteomes" id="UP000494165">
    <property type="component" value="Unassembled WGS sequence"/>
</dbReference>
<evidence type="ECO:0000256" key="8">
    <source>
        <dbReference type="ARBA" id="ARBA00022824"/>
    </source>
</evidence>
<dbReference type="GO" id="GO:0005506">
    <property type="term" value="F:iron ion binding"/>
    <property type="evidence" value="ECO:0007669"/>
    <property type="project" value="InterPro"/>
</dbReference>
<dbReference type="GO" id="GO:0020037">
    <property type="term" value="F:heme binding"/>
    <property type="evidence" value="ECO:0007669"/>
    <property type="project" value="InterPro"/>
</dbReference>
<evidence type="ECO:0000256" key="13">
    <source>
        <dbReference type="ARBA" id="ARBA00023136"/>
    </source>
</evidence>
<comment type="caution">
    <text evidence="17">The sequence shown here is derived from an EMBL/GenBank/DDBJ whole genome shotgun (WGS) entry which is preliminary data.</text>
</comment>
<evidence type="ECO:0000256" key="11">
    <source>
        <dbReference type="ARBA" id="ARBA00023004"/>
    </source>
</evidence>
<evidence type="ECO:0000313" key="18">
    <source>
        <dbReference type="Proteomes" id="UP000494165"/>
    </source>
</evidence>
<comment type="subcellular location">
    <subcellularLocation>
        <location evidence="4">Endoplasmic reticulum membrane</location>
        <topology evidence="4">Peripheral membrane protein</topology>
    </subcellularLocation>
    <subcellularLocation>
        <location evidence="3">Microsome membrane</location>
        <topology evidence="3">Peripheral membrane protein</topology>
    </subcellularLocation>
</comment>
<evidence type="ECO:0000256" key="6">
    <source>
        <dbReference type="ARBA" id="ARBA00022617"/>
    </source>
</evidence>
<dbReference type="GO" id="GO:0004497">
    <property type="term" value="F:monooxygenase activity"/>
    <property type="evidence" value="ECO:0007669"/>
    <property type="project" value="UniProtKB-KW"/>
</dbReference>
<dbReference type="PANTHER" id="PTHR24292:SF54">
    <property type="entry name" value="CYP9F3-RELATED"/>
    <property type="match status" value="1"/>
</dbReference>
<dbReference type="InterPro" id="IPR036396">
    <property type="entry name" value="Cyt_P450_sf"/>
</dbReference>
<evidence type="ECO:0000256" key="2">
    <source>
        <dbReference type="ARBA" id="ARBA00003690"/>
    </source>
</evidence>
<name>A0A8S1C6C6_9INSE</name>
<evidence type="ECO:0000256" key="9">
    <source>
        <dbReference type="ARBA" id="ARBA00022848"/>
    </source>
</evidence>
<evidence type="ECO:0000256" key="7">
    <source>
        <dbReference type="ARBA" id="ARBA00022723"/>
    </source>
</evidence>
<evidence type="ECO:0000256" key="5">
    <source>
        <dbReference type="ARBA" id="ARBA00010617"/>
    </source>
</evidence>
<dbReference type="PROSITE" id="PS00086">
    <property type="entry name" value="CYTOCHROME_P450"/>
    <property type="match status" value="1"/>
</dbReference>
<keyword evidence="12 15" id="KW-0503">Monooxygenase</keyword>
<evidence type="ECO:0000313" key="17">
    <source>
        <dbReference type="EMBL" id="CAB3366382.1"/>
    </source>
</evidence>
<organism evidence="17 18">
    <name type="scientific">Cloeon dipterum</name>
    <dbReference type="NCBI Taxonomy" id="197152"/>
    <lineage>
        <taxon>Eukaryota</taxon>
        <taxon>Metazoa</taxon>
        <taxon>Ecdysozoa</taxon>
        <taxon>Arthropoda</taxon>
        <taxon>Hexapoda</taxon>
        <taxon>Insecta</taxon>
        <taxon>Pterygota</taxon>
        <taxon>Palaeoptera</taxon>
        <taxon>Ephemeroptera</taxon>
        <taxon>Pisciforma</taxon>
        <taxon>Baetidae</taxon>
        <taxon>Cloeon</taxon>
    </lineage>
</organism>
<evidence type="ECO:0000256" key="12">
    <source>
        <dbReference type="ARBA" id="ARBA00023033"/>
    </source>
</evidence>
<dbReference type="InterPro" id="IPR002403">
    <property type="entry name" value="Cyt_P450_E_grp-IV"/>
</dbReference>
<dbReference type="InterPro" id="IPR017972">
    <property type="entry name" value="Cyt_P450_CS"/>
</dbReference>
<keyword evidence="8" id="KW-0256">Endoplasmic reticulum</keyword>
<evidence type="ECO:0000256" key="1">
    <source>
        <dbReference type="ARBA" id="ARBA00001971"/>
    </source>
</evidence>
<dbReference type="PANTHER" id="PTHR24292">
    <property type="entry name" value="CYTOCHROME P450"/>
    <property type="match status" value="1"/>
</dbReference>
<dbReference type="InterPro" id="IPR050476">
    <property type="entry name" value="Insect_CytP450_Detox"/>
</dbReference>
<evidence type="ECO:0000256" key="16">
    <source>
        <dbReference type="SAM" id="Phobius"/>
    </source>
</evidence>
<proteinExistence type="inferred from homology"/>
<dbReference type="OrthoDB" id="2789670at2759"/>
<keyword evidence="9" id="KW-0492">Microsome</keyword>
<comment type="similarity">
    <text evidence="5 15">Belongs to the cytochrome P450 family.</text>
</comment>
<keyword evidence="6 14" id="KW-0349">Heme</keyword>
<evidence type="ECO:0000256" key="4">
    <source>
        <dbReference type="ARBA" id="ARBA00004406"/>
    </source>
</evidence>
<comment type="cofactor">
    <cofactor evidence="1 14">
        <name>heme</name>
        <dbReference type="ChEBI" id="CHEBI:30413"/>
    </cofactor>
</comment>
<dbReference type="SUPFAM" id="SSF48264">
    <property type="entry name" value="Cytochrome P450"/>
    <property type="match status" value="1"/>
</dbReference>
<dbReference type="GO" id="GO:0016705">
    <property type="term" value="F:oxidoreductase activity, acting on paired donors, with incorporation or reduction of molecular oxygen"/>
    <property type="evidence" value="ECO:0007669"/>
    <property type="project" value="InterPro"/>
</dbReference>
<protein>
    <recommendedName>
        <fullName evidence="19">Cytochrome P450</fullName>
    </recommendedName>
</protein>
<keyword evidence="13 16" id="KW-0472">Membrane</keyword>
<feature type="transmembrane region" description="Helical" evidence="16">
    <location>
        <begin position="14"/>
        <end position="35"/>
    </location>
</feature>
<dbReference type="PRINTS" id="PR00385">
    <property type="entry name" value="P450"/>
</dbReference>
<dbReference type="Pfam" id="PF00067">
    <property type="entry name" value="p450"/>
    <property type="match status" value="1"/>
</dbReference>
<evidence type="ECO:0000256" key="10">
    <source>
        <dbReference type="ARBA" id="ARBA00023002"/>
    </source>
</evidence>
<dbReference type="AlphaFoldDB" id="A0A8S1C6C6"/>
<keyword evidence="11 14" id="KW-0408">Iron</keyword>
<evidence type="ECO:0000256" key="3">
    <source>
        <dbReference type="ARBA" id="ARBA00004174"/>
    </source>
</evidence>
<feature type="binding site" description="axial binding residue" evidence="14">
    <location>
        <position position="475"/>
    </location>
    <ligand>
        <name>heme</name>
        <dbReference type="ChEBI" id="CHEBI:30413"/>
    </ligand>
    <ligandPart>
        <name>Fe</name>
        <dbReference type="ChEBI" id="CHEBI:18248"/>
    </ligandPart>
</feature>
<dbReference type="InterPro" id="IPR001128">
    <property type="entry name" value="Cyt_P450"/>
</dbReference>
<dbReference type="CDD" id="cd11056">
    <property type="entry name" value="CYP6-like"/>
    <property type="match status" value="1"/>
</dbReference>
<dbReference type="Gene3D" id="1.10.630.10">
    <property type="entry name" value="Cytochrome P450"/>
    <property type="match status" value="1"/>
</dbReference>
<dbReference type="PRINTS" id="PR00465">
    <property type="entry name" value="EP450IV"/>
</dbReference>
<evidence type="ECO:0000256" key="15">
    <source>
        <dbReference type="RuleBase" id="RU000461"/>
    </source>
</evidence>
<gene>
    <name evidence="17" type="ORF">CLODIP_2_CD00077</name>
</gene>
<accession>A0A8S1C6C6</accession>
<dbReference type="GO" id="GO:0005789">
    <property type="term" value="C:endoplasmic reticulum membrane"/>
    <property type="evidence" value="ECO:0007669"/>
    <property type="project" value="UniProtKB-SubCell"/>
</dbReference>
<evidence type="ECO:0008006" key="19">
    <source>
        <dbReference type="Google" id="ProtNLM"/>
    </source>
</evidence>
<keyword evidence="10 15" id="KW-0560">Oxidoreductase</keyword>
<keyword evidence="16" id="KW-0812">Transmembrane</keyword>
<sequence>MGLLLEDSCLADTALLLLTTIYLLYWYGTCTFDYWKKRGVPEIKKKVPFLGSTADAVLFKKQMNLCILDAYRELEGHRFGGLYAMRTPALIVRDPELIKHIMVKDFSSFTDNSMHISEKNDPMFAFNIFAMKGDKWKYARSKLAPAFTTGKIRNTFPLILEVCNDLKSHFSSKIESKDNDFEAHELAKNFTTDVVGSCAFGIKCNSLSEPDNQFRKMGKEIMSPSTLWRQIEIALIFFLPKIAELLRVKFIAKYIEEFFQDLILKAFAYREEHPEFKRNDFINLLMQLKKLGEVEMDEIDRKNQTNDISLTASDRGKIEFSDVVLTAQAVGFFLDGFETSSMALAFALHELAMNPRIQENLRDELRKSFDPTDGCINYDNIRGCAYLDNILHETLRIYTPVGALARECTKRYTIPDSDVQIDIGDIINIPIYGLHQDPKYFPNPEVFNPDRFTEEAKKTRPAFTYLPFGEGPRQCIGFRFAQAQVKAAIATIVLNFLLEPSEKTEHPVVFDERNFFPHAKNGLHLKISPL</sequence>